<comment type="caution">
    <text evidence="1">The sequence shown here is derived from an EMBL/GenBank/DDBJ whole genome shotgun (WGS) entry which is preliminary data.</text>
</comment>
<evidence type="ECO:0000313" key="1">
    <source>
        <dbReference type="EMBL" id="GAA1728286.1"/>
    </source>
</evidence>
<evidence type="ECO:0008006" key="3">
    <source>
        <dbReference type="Google" id="ProtNLM"/>
    </source>
</evidence>
<accession>A0ABN2JIU1</accession>
<keyword evidence="2" id="KW-1185">Reference proteome</keyword>
<dbReference type="Gene3D" id="3.40.50.620">
    <property type="entry name" value="HUPs"/>
    <property type="match status" value="1"/>
</dbReference>
<reference evidence="1 2" key="1">
    <citation type="journal article" date="2019" name="Int. J. Syst. Evol. Microbiol.">
        <title>The Global Catalogue of Microorganisms (GCM) 10K type strain sequencing project: providing services to taxonomists for standard genome sequencing and annotation.</title>
        <authorList>
            <consortium name="The Broad Institute Genomics Platform"/>
            <consortium name="The Broad Institute Genome Sequencing Center for Infectious Disease"/>
            <person name="Wu L."/>
            <person name="Ma J."/>
        </authorList>
    </citation>
    <scope>NUCLEOTIDE SEQUENCE [LARGE SCALE GENOMIC DNA]</scope>
    <source>
        <strain evidence="1 2">JCM 13518</strain>
    </source>
</reference>
<dbReference type="Proteomes" id="UP001501057">
    <property type="component" value="Unassembled WGS sequence"/>
</dbReference>
<dbReference type="InterPro" id="IPR014729">
    <property type="entry name" value="Rossmann-like_a/b/a_fold"/>
</dbReference>
<evidence type="ECO:0000313" key="2">
    <source>
        <dbReference type="Proteomes" id="UP001501057"/>
    </source>
</evidence>
<proteinExistence type="predicted"/>
<name>A0ABN2JIU1_9ACTN</name>
<dbReference type="EMBL" id="BAAAME010000002">
    <property type="protein sequence ID" value="GAA1728286.1"/>
    <property type="molecule type" value="Genomic_DNA"/>
</dbReference>
<organism evidence="1 2">
    <name type="scientific">Aeromicrobium alkaliterrae</name>
    <dbReference type="NCBI Taxonomy" id="302168"/>
    <lineage>
        <taxon>Bacteria</taxon>
        <taxon>Bacillati</taxon>
        <taxon>Actinomycetota</taxon>
        <taxon>Actinomycetes</taxon>
        <taxon>Propionibacteriales</taxon>
        <taxon>Nocardioidaceae</taxon>
        <taxon>Aeromicrobium</taxon>
    </lineage>
</organism>
<dbReference type="RefSeq" id="WP_344197625.1">
    <property type="nucleotide sequence ID" value="NZ_BAAAME010000002.1"/>
</dbReference>
<gene>
    <name evidence="1" type="ORF">GCM10009710_06150</name>
</gene>
<dbReference type="SUPFAM" id="SSF52402">
    <property type="entry name" value="Adenine nucleotide alpha hydrolases-like"/>
    <property type="match status" value="1"/>
</dbReference>
<protein>
    <recommendedName>
        <fullName evidence="3">Indole-3-glycerol phosphate synthase</fullName>
    </recommendedName>
</protein>
<sequence>MYPVAVLVERALNDLDADQLVALHEALDDTVTYHLILPVESSSAALASSLSALGAGEIAPPVAPDVVLDAAEEVRSQGATELETSAELLRTRGQQVVALLTEEDPVDELVRVVASAQAAEAIILTEPHFVKEFFGLDWSARAKRALDVPTLHLIEHVPFDGQA</sequence>